<dbReference type="RefSeq" id="WP_091647839.1">
    <property type="nucleotide sequence ID" value="NZ_FNHQ01000003.1"/>
</dbReference>
<feature type="transmembrane region" description="Helical" evidence="10">
    <location>
        <begin position="291"/>
        <end position="309"/>
    </location>
</feature>
<evidence type="ECO:0000256" key="7">
    <source>
        <dbReference type="ARBA" id="ARBA00023136"/>
    </source>
</evidence>
<dbReference type="OrthoDB" id="9814202at2"/>
<dbReference type="PANTHER" id="PTHR43029">
    <property type="entry name" value="AMMONIUM TRANSPORTER MEP2"/>
    <property type="match status" value="1"/>
</dbReference>
<keyword evidence="4" id="KW-1003">Cell membrane</keyword>
<evidence type="ECO:0000313" key="14">
    <source>
        <dbReference type="Proteomes" id="UP000199309"/>
    </source>
</evidence>
<feature type="transmembrane region" description="Helical" evidence="10">
    <location>
        <begin position="130"/>
        <end position="152"/>
    </location>
</feature>
<dbReference type="PANTHER" id="PTHR43029:SF10">
    <property type="entry name" value="AMMONIUM TRANSPORTER MEP2"/>
    <property type="match status" value="1"/>
</dbReference>
<sequence length="461" mass="47512">MNTLVEKIRGILALSFIFALAAVPALAADGASAIDTGDTAWVLISAALVMWMTPGLGLFYGGMVRNKNVLATIMQSFFIVCFVSVLWILVGYSLAFGPDHGGLIGGLDWIGFQGVGMEPSADYAKTVPHLAFACFQMMFAVITPALITGAFAERVKFSAFVLFTALWSLFVYSPAAHWVWGAGGWLGALGCLDFAGGTCIHILSGVSGLTACLYIGTRKGYGKEAMIPHNMPMTVLGAAMLWVGWFGFNAGSALGANGLAANAFAATQVAAAGAAVSWVAVEAIVHDKPTVLGGASGVVAGLVAITPAAGFVTPLAGLVIGLVAGVLCFFAVAVVKQHFGYDDSLDAFGVHGVGGLWGAIATGLFCTTMVNPDGANGLFAGNAAQVGIQAIGALSCIVFGIVMTLIILKIVDTLIGIRVSPEKEIVGLDVTEHGERGYVMMDSFGAMIASTNHPSVTKNKS</sequence>
<accession>A0A1G9RKD8</accession>
<feature type="transmembrane region" description="Helical" evidence="10">
    <location>
        <begin position="260"/>
        <end position="279"/>
    </location>
</feature>
<dbReference type="FunFam" id="1.10.3430.10:FF:000007">
    <property type="entry name" value="Ammonium transporter"/>
    <property type="match status" value="1"/>
</dbReference>
<evidence type="ECO:0000256" key="2">
    <source>
        <dbReference type="ARBA" id="ARBA00005887"/>
    </source>
</evidence>
<reference evidence="13 14" key="1">
    <citation type="submission" date="2016-10" db="EMBL/GenBank/DDBJ databases">
        <authorList>
            <person name="de Groot N.N."/>
        </authorList>
    </citation>
    <scope>NUCLEOTIDE SEQUENCE [LARGE SCALE GENOMIC DNA]</scope>
    <source>
        <strain evidence="13 14">DSM 16981</strain>
    </source>
</reference>
<evidence type="ECO:0000256" key="11">
    <source>
        <dbReference type="SAM" id="SignalP"/>
    </source>
</evidence>
<proteinExistence type="inferred from homology"/>
<feature type="transmembrane region" description="Helical" evidence="10">
    <location>
        <begin position="347"/>
        <end position="370"/>
    </location>
</feature>
<feature type="transmembrane region" description="Helical" evidence="10">
    <location>
        <begin position="186"/>
        <end position="215"/>
    </location>
</feature>
<dbReference type="GO" id="GO:0008519">
    <property type="term" value="F:ammonium channel activity"/>
    <property type="evidence" value="ECO:0007669"/>
    <property type="project" value="InterPro"/>
</dbReference>
<dbReference type="Gene3D" id="1.10.3430.10">
    <property type="entry name" value="Ammonium transporter AmtB like domains"/>
    <property type="match status" value="1"/>
</dbReference>
<evidence type="ECO:0000256" key="6">
    <source>
        <dbReference type="ARBA" id="ARBA00022989"/>
    </source>
</evidence>
<dbReference type="InterPro" id="IPR018047">
    <property type="entry name" value="Ammonium_transpt_CS"/>
</dbReference>
<feature type="transmembrane region" description="Helical" evidence="10">
    <location>
        <begin position="159"/>
        <end position="180"/>
    </location>
</feature>
<evidence type="ECO:0000313" key="13">
    <source>
        <dbReference type="EMBL" id="SDM23377.1"/>
    </source>
</evidence>
<gene>
    <name evidence="13" type="ORF">SAMN05660299_00483</name>
</gene>
<dbReference type="AlphaFoldDB" id="A0A1G9RKD8"/>
<evidence type="ECO:0000256" key="3">
    <source>
        <dbReference type="ARBA" id="ARBA00022448"/>
    </source>
</evidence>
<dbReference type="Pfam" id="PF00909">
    <property type="entry name" value="Ammonium_transp"/>
    <property type="match status" value="1"/>
</dbReference>
<dbReference type="SUPFAM" id="SSF111352">
    <property type="entry name" value="Ammonium transporter"/>
    <property type="match status" value="1"/>
</dbReference>
<evidence type="ECO:0000256" key="4">
    <source>
        <dbReference type="ARBA" id="ARBA00022475"/>
    </source>
</evidence>
<keyword evidence="6 10" id="KW-1133">Transmembrane helix</keyword>
<keyword evidence="3 10" id="KW-0813">Transport</keyword>
<keyword evidence="14" id="KW-1185">Reference proteome</keyword>
<feature type="transmembrane region" description="Helical" evidence="10">
    <location>
        <begin position="390"/>
        <end position="411"/>
    </location>
</feature>
<evidence type="ECO:0000256" key="1">
    <source>
        <dbReference type="ARBA" id="ARBA00004651"/>
    </source>
</evidence>
<comment type="similarity">
    <text evidence="2 10">Belongs to the ammonia transporter channel (TC 1.A.11.2) family.</text>
</comment>
<dbReference type="EMBL" id="FNHQ01000003">
    <property type="protein sequence ID" value="SDM23377.1"/>
    <property type="molecule type" value="Genomic_DNA"/>
</dbReference>
<feature type="transmembrane region" description="Helical" evidence="10">
    <location>
        <begin position="43"/>
        <end position="62"/>
    </location>
</feature>
<evidence type="ECO:0000256" key="10">
    <source>
        <dbReference type="RuleBase" id="RU362002"/>
    </source>
</evidence>
<comment type="subcellular location">
    <subcellularLocation>
        <location evidence="1 10">Cell membrane</location>
        <topology evidence="1 10">Multi-pass membrane protein</topology>
    </subcellularLocation>
</comment>
<dbReference type="STRING" id="349095.SAMN05660299_00483"/>
<feature type="chain" id="PRO_5011787529" description="Ammonium transporter" evidence="11">
    <location>
        <begin position="28"/>
        <end position="461"/>
    </location>
</feature>
<dbReference type="NCBIfam" id="TIGR00836">
    <property type="entry name" value="amt"/>
    <property type="match status" value="1"/>
</dbReference>
<keyword evidence="11" id="KW-0732">Signal</keyword>
<keyword evidence="7 10" id="KW-0472">Membrane</keyword>
<feature type="transmembrane region" description="Helical" evidence="10">
    <location>
        <begin position="315"/>
        <end position="335"/>
    </location>
</feature>
<dbReference type="InterPro" id="IPR024041">
    <property type="entry name" value="NH4_transpt_AmtB-like_dom"/>
</dbReference>
<protein>
    <recommendedName>
        <fullName evidence="9 10">Ammonium transporter</fullName>
    </recommendedName>
</protein>
<keyword evidence="8 10" id="KW-0924">Ammonia transport</keyword>
<dbReference type="Proteomes" id="UP000199309">
    <property type="component" value="Unassembled WGS sequence"/>
</dbReference>
<evidence type="ECO:0000256" key="5">
    <source>
        <dbReference type="ARBA" id="ARBA00022692"/>
    </source>
</evidence>
<feature type="transmembrane region" description="Helical" evidence="10">
    <location>
        <begin position="69"/>
        <end position="90"/>
    </location>
</feature>
<dbReference type="GO" id="GO:0005886">
    <property type="term" value="C:plasma membrane"/>
    <property type="evidence" value="ECO:0007669"/>
    <property type="project" value="UniProtKB-SubCell"/>
</dbReference>
<dbReference type="InterPro" id="IPR029020">
    <property type="entry name" value="Ammonium/urea_transptr"/>
</dbReference>
<dbReference type="PROSITE" id="PS01219">
    <property type="entry name" value="AMMONIUM_TRANSP"/>
    <property type="match status" value="1"/>
</dbReference>
<evidence type="ECO:0000259" key="12">
    <source>
        <dbReference type="Pfam" id="PF00909"/>
    </source>
</evidence>
<feature type="domain" description="Ammonium transporter AmtB-like" evidence="12">
    <location>
        <begin position="40"/>
        <end position="438"/>
    </location>
</feature>
<keyword evidence="5 10" id="KW-0812">Transmembrane</keyword>
<name>A0A1G9RKD8_9FIRM</name>
<feature type="transmembrane region" description="Helical" evidence="10">
    <location>
        <begin position="227"/>
        <end position="248"/>
    </location>
</feature>
<dbReference type="InterPro" id="IPR001905">
    <property type="entry name" value="Ammonium_transpt"/>
</dbReference>
<organism evidence="13 14">
    <name type="scientific">Megasphaera paucivorans</name>
    <dbReference type="NCBI Taxonomy" id="349095"/>
    <lineage>
        <taxon>Bacteria</taxon>
        <taxon>Bacillati</taxon>
        <taxon>Bacillota</taxon>
        <taxon>Negativicutes</taxon>
        <taxon>Veillonellales</taxon>
        <taxon>Veillonellaceae</taxon>
        <taxon>Megasphaera</taxon>
    </lineage>
</organism>
<evidence type="ECO:0000256" key="9">
    <source>
        <dbReference type="ARBA" id="ARBA00050025"/>
    </source>
</evidence>
<evidence type="ECO:0000256" key="8">
    <source>
        <dbReference type="ARBA" id="ARBA00023177"/>
    </source>
</evidence>
<feature type="signal peptide" evidence="11">
    <location>
        <begin position="1"/>
        <end position="27"/>
    </location>
</feature>